<feature type="non-terminal residue" evidence="2">
    <location>
        <position position="103"/>
    </location>
</feature>
<evidence type="ECO:0000256" key="1">
    <source>
        <dbReference type="SAM" id="MobiDB-lite"/>
    </source>
</evidence>
<dbReference type="Proteomes" id="UP000276215">
    <property type="component" value="Unassembled WGS sequence"/>
</dbReference>
<accession>A0A3N4K264</accession>
<feature type="compositionally biased region" description="Low complexity" evidence="1">
    <location>
        <begin position="13"/>
        <end position="30"/>
    </location>
</feature>
<dbReference type="EMBL" id="ML120363">
    <property type="protein sequence ID" value="RPB03282.1"/>
    <property type="molecule type" value="Genomic_DNA"/>
</dbReference>
<feature type="region of interest" description="Disordered" evidence="1">
    <location>
        <begin position="1"/>
        <end position="43"/>
    </location>
</feature>
<sequence length="103" mass="10967">MTAVSAAPVAQEATPTFTGTFTGPAPTGTFIHPSGAPTGAPPRTLLPQDQFQLVHLLACPPQPPRISENFQSEVLIYTPDILILIKLSMLMHSNTSGSRVDWA</sequence>
<name>A0A3N4K264_9PEZI</name>
<keyword evidence="3" id="KW-1185">Reference proteome</keyword>
<reference evidence="2 3" key="1">
    <citation type="journal article" date="2018" name="Nat. Ecol. Evol.">
        <title>Pezizomycetes genomes reveal the molecular basis of ectomycorrhizal truffle lifestyle.</title>
        <authorList>
            <person name="Murat C."/>
            <person name="Payen T."/>
            <person name="Noel B."/>
            <person name="Kuo A."/>
            <person name="Morin E."/>
            <person name="Chen J."/>
            <person name="Kohler A."/>
            <person name="Krizsan K."/>
            <person name="Balestrini R."/>
            <person name="Da Silva C."/>
            <person name="Montanini B."/>
            <person name="Hainaut M."/>
            <person name="Levati E."/>
            <person name="Barry K.W."/>
            <person name="Belfiori B."/>
            <person name="Cichocki N."/>
            <person name="Clum A."/>
            <person name="Dockter R.B."/>
            <person name="Fauchery L."/>
            <person name="Guy J."/>
            <person name="Iotti M."/>
            <person name="Le Tacon F."/>
            <person name="Lindquist E.A."/>
            <person name="Lipzen A."/>
            <person name="Malagnac F."/>
            <person name="Mello A."/>
            <person name="Molinier V."/>
            <person name="Miyauchi S."/>
            <person name="Poulain J."/>
            <person name="Riccioni C."/>
            <person name="Rubini A."/>
            <person name="Sitrit Y."/>
            <person name="Splivallo R."/>
            <person name="Traeger S."/>
            <person name="Wang M."/>
            <person name="Zifcakova L."/>
            <person name="Wipf D."/>
            <person name="Zambonelli A."/>
            <person name="Paolocci F."/>
            <person name="Nowrousian M."/>
            <person name="Ottonello S."/>
            <person name="Baldrian P."/>
            <person name="Spatafora J.W."/>
            <person name="Henrissat B."/>
            <person name="Nagy L.G."/>
            <person name="Aury J.M."/>
            <person name="Wincker P."/>
            <person name="Grigoriev I.V."/>
            <person name="Bonfante P."/>
            <person name="Martin F.M."/>
        </authorList>
    </citation>
    <scope>NUCLEOTIDE SEQUENCE [LARGE SCALE GENOMIC DNA]</scope>
    <source>
        <strain evidence="2 3">120613-1</strain>
    </source>
</reference>
<dbReference type="AlphaFoldDB" id="A0A3N4K264"/>
<proteinExistence type="predicted"/>
<evidence type="ECO:0000313" key="2">
    <source>
        <dbReference type="EMBL" id="RPB03282.1"/>
    </source>
</evidence>
<protein>
    <submittedName>
        <fullName evidence="2">Uncharacterized protein</fullName>
    </submittedName>
</protein>
<gene>
    <name evidence="2" type="ORF">L873DRAFT_1800845</name>
</gene>
<evidence type="ECO:0000313" key="3">
    <source>
        <dbReference type="Proteomes" id="UP000276215"/>
    </source>
</evidence>
<organism evidence="2 3">
    <name type="scientific">Choiromyces venosus 120613-1</name>
    <dbReference type="NCBI Taxonomy" id="1336337"/>
    <lineage>
        <taxon>Eukaryota</taxon>
        <taxon>Fungi</taxon>
        <taxon>Dikarya</taxon>
        <taxon>Ascomycota</taxon>
        <taxon>Pezizomycotina</taxon>
        <taxon>Pezizomycetes</taxon>
        <taxon>Pezizales</taxon>
        <taxon>Tuberaceae</taxon>
        <taxon>Choiromyces</taxon>
    </lineage>
</organism>